<sequence>MSASTEQDPAERIEVSRMLASPASAVFSLLRDPQGHVDMDASGMLMDATGGVVSAVGDRFTVHMDREALGDLPMGEYDVEVVIEVYEPDREIAWSIIGTVKPSIGRRYGYRLDPATANEDGSPRTLVTSYYDWSTARPEWKAIFPVVPEQSLKASLGVLARTVRRRQG</sequence>
<dbReference type="AlphaFoldDB" id="A0A9X2IDS9"/>
<reference evidence="1" key="1">
    <citation type="submission" date="2022-05" db="EMBL/GenBank/DDBJ databases">
        <authorList>
            <person name="Tuo L."/>
        </authorList>
    </citation>
    <scope>NUCLEOTIDE SEQUENCE</scope>
    <source>
        <strain evidence="1">BSK12Z-4</strain>
    </source>
</reference>
<dbReference type="RefSeq" id="WP_250826759.1">
    <property type="nucleotide sequence ID" value="NZ_JAMOIL010000008.1"/>
</dbReference>
<dbReference type="Proteomes" id="UP001139485">
    <property type="component" value="Unassembled WGS sequence"/>
</dbReference>
<keyword evidence="2" id="KW-1185">Reference proteome</keyword>
<dbReference type="EMBL" id="JAMOIL010000008">
    <property type="protein sequence ID" value="MCM0620076.1"/>
    <property type="molecule type" value="Genomic_DNA"/>
</dbReference>
<dbReference type="InterPro" id="IPR023393">
    <property type="entry name" value="START-like_dom_sf"/>
</dbReference>
<dbReference type="SUPFAM" id="SSF55961">
    <property type="entry name" value="Bet v1-like"/>
    <property type="match status" value="1"/>
</dbReference>
<dbReference type="Gene3D" id="3.30.530.20">
    <property type="match status" value="1"/>
</dbReference>
<organism evidence="1 2">
    <name type="scientific">Nocardioides bruguierae</name>
    <dbReference type="NCBI Taxonomy" id="2945102"/>
    <lineage>
        <taxon>Bacteria</taxon>
        <taxon>Bacillati</taxon>
        <taxon>Actinomycetota</taxon>
        <taxon>Actinomycetes</taxon>
        <taxon>Propionibacteriales</taxon>
        <taxon>Nocardioidaceae</taxon>
        <taxon>Nocardioides</taxon>
    </lineage>
</organism>
<comment type="caution">
    <text evidence="1">The sequence shown here is derived from an EMBL/GenBank/DDBJ whole genome shotgun (WGS) entry which is preliminary data.</text>
</comment>
<protein>
    <submittedName>
        <fullName evidence="1">Polyketide cyclase</fullName>
    </submittedName>
</protein>
<evidence type="ECO:0000313" key="1">
    <source>
        <dbReference type="EMBL" id="MCM0620076.1"/>
    </source>
</evidence>
<evidence type="ECO:0000313" key="2">
    <source>
        <dbReference type="Proteomes" id="UP001139485"/>
    </source>
</evidence>
<gene>
    <name evidence="1" type="ORF">M8330_07175</name>
</gene>
<accession>A0A9X2IDS9</accession>
<proteinExistence type="predicted"/>
<name>A0A9X2IDS9_9ACTN</name>